<protein>
    <recommendedName>
        <fullName evidence="4">C-type lectin domain-containing protein</fullName>
    </recommendedName>
</protein>
<dbReference type="SUPFAM" id="SSF56436">
    <property type="entry name" value="C-type lectin-like"/>
    <property type="match status" value="1"/>
</dbReference>
<sequence>NTRDSVCLSLFLHSLLDSPSPLWRLFAVIFGILCLALLVTSGLLGALGNVFYPEKYNSNHPTPKSLSDSLYIYFLVKDTKCIICPKNWIQHGKDCYELSSGIKSWSVCKEYCSSLGSRLLKIDSKEEFLSAQVVLACIHTKESTC</sequence>
<dbReference type="InterPro" id="IPR042808">
    <property type="entry name" value="CLEC7A"/>
</dbReference>
<keyword evidence="1" id="KW-0472">Membrane</keyword>
<evidence type="ECO:0008006" key="4">
    <source>
        <dbReference type="Google" id="ProtNLM"/>
    </source>
</evidence>
<evidence type="ECO:0000313" key="2">
    <source>
        <dbReference type="Ensembl" id="ENSCABP00000002986.1"/>
    </source>
</evidence>
<dbReference type="InterPro" id="IPR016186">
    <property type="entry name" value="C-type_lectin-like/link_sf"/>
</dbReference>
<keyword evidence="3" id="KW-1185">Reference proteome</keyword>
<dbReference type="AlphaFoldDB" id="A0A8C0GD17"/>
<accession>A0A8C0GD17</accession>
<reference evidence="2" key="1">
    <citation type="submission" date="2025-08" db="UniProtKB">
        <authorList>
            <consortium name="Ensembl"/>
        </authorList>
    </citation>
    <scope>IDENTIFICATION</scope>
</reference>
<organism evidence="2 3">
    <name type="scientific">Chelonoidis abingdonii</name>
    <name type="common">Abingdon island giant tortoise</name>
    <name type="synonym">Testudo abingdonii</name>
    <dbReference type="NCBI Taxonomy" id="106734"/>
    <lineage>
        <taxon>Eukaryota</taxon>
        <taxon>Metazoa</taxon>
        <taxon>Chordata</taxon>
        <taxon>Craniata</taxon>
        <taxon>Vertebrata</taxon>
        <taxon>Euteleostomi</taxon>
        <taxon>Archelosauria</taxon>
        <taxon>Testudinata</taxon>
        <taxon>Testudines</taxon>
        <taxon>Cryptodira</taxon>
        <taxon>Durocryptodira</taxon>
        <taxon>Testudinoidea</taxon>
        <taxon>Testudinidae</taxon>
        <taxon>Chelonoidis</taxon>
    </lineage>
</organism>
<dbReference type="PANTHER" id="PTHR47218">
    <property type="entry name" value="C-TYPE LECTIN DOMAIN FAMILY 7 MEMBER A"/>
    <property type="match status" value="1"/>
</dbReference>
<proteinExistence type="predicted"/>
<dbReference type="InterPro" id="IPR016187">
    <property type="entry name" value="CTDL_fold"/>
</dbReference>
<dbReference type="GeneTree" id="ENSGT00940000154558"/>
<evidence type="ECO:0000313" key="3">
    <source>
        <dbReference type="Proteomes" id="UP000694404"/>
    </source>
</evidence>
<feature type="transmembrane region" description="Helical" evidence="1">
    <location>
        <begin position="22"/>
        <end position="47"/>
    </location>
</feature>
<keyword evidence="1" id="KW-0812">Transmembrane</keyword>
<dbReference type="GO" id="GO:0001872">
    <property type="term" value="F:(1-&gt;3)-beta-D-glucan binding"/>
    <property type="evidence" value="ECO:0007669"/>
    <property type="project" value="InterPro"/>
</dbReference>
<keyword evidence="1" id="KW-1133">Transmembrane helix</keyword>
<name>A0A8C0GD17_CHEAB</name>
<dbReference type="GO" id="GO:0071226">
    <property type="term" value="P:cellular response to molecule of fungal origin"/>
    <property type="evidence" value="ECO:0007669"/>
    <property type="project" value="InterPro"/>
</dbReference>
<evidence type="ECO:0000256" key="1">
    <source>
        <dbReference type="SAM" id="Phobius"/>
    </source>
</evidence>
<dbReference type="Proteomes" id="UP000694404">
    <property type="component" value="Unplaced"/>
</dbReference>
<dbReference type="Ensembl" id="ENSCABT00000003230.1">
    <property type="protein sequence ID" value="ENSCABP00000002986.1"/>
    <property type="gene ID" value="ENSCABG00000002292.1"/>
</dbReference>
<reference evidence="2" key="2">
    <citation type="submission" date="2025-09" db="UniProtKB">
        <authorList>
            <consortium name="Ensembl"/>
        </authorList>
    </citation>
    <scope>IDENTIFICATION</scope>
</reference>
<dbReference type="Gene3D" id="3.10.100.10">
    <property type="entry name" value="Mannose-Binding Protein A, subunit A"/>
    <property type="match status" value="1"/>
</dbReference>
<dbReference type="PANTHER" id="PTHR47218:SF2">
    <property type="entry name" value="C-TYPE LECTIN DOMAIN-CONTAINING PROTEIN"/>
    <property type="match status" value="1"/>
</dbReference>